<dbReference type="Gene3D" id="1.20.200.10">
    <property type="entry name" value="Fumarase/aspartase (Central domain)"/>
    <property type="match status" value="1"/>
</dbReference>
<name>A0AAX1JHG0_9MYCO</name>
<dbReference type="PANTHER" id="PTHR43172">
    <property type="entry name" value="ADENYLOSUCCINATE LYASE"/>
    <property type="match status" value="1"/>
</dbReference>
<dbReference type="AlphaFoldDB" id="A0AAX1JHG0"/>
<dbReference type="InterPro" id="IPR020557">
    <property type="entry name" value="Fumarate_lyase_CS"/>
</dbReference>
<dbReference type="EMBL" id="BLKU01000003">
    <property type="protein sequence ID" value="GFG64423.1"/>
    <property type="molecule type" value="Genomic_DNA"/>
</dbReference>
<dbReference type="GO" id="GO:0016829">
    <property type="term" value="F:lyase activity"/>
    <property type="evidence" value="ECO:0007669"/>
    <property type="project" value="UniProtKB-KW"/>
</dbReference>
<proteinExistence type="inferred from homology"/>
<dbReference type="Proteomes" id="UP000465306">
    <property type="component" value="Unassembled WGS sequence"/>
</dbReference>
<evidence type="ECO:0000313" key="5">
    <source>
        <dbReference type="EMBL" id="GFG64423.1"/>
    </source>
</evidence>
<evidence type="ECO:0000256" key="2">
    <source>
        <dbReference type="ARBA" id="ARBA00034772"/>
    </source>
</evidence>
<feature type="domain" description="Fumarate lyase N-terminal" evidence="4">
    <location>
        <begin position="89"/>
        <end position="297"/>
    </location>
</feature>
<dbReference type="InterPro" id="IPR008948">
    <property type="entry name" value="L-Aspartase-like"/>
</dbReference>
<feature type="region of interest" description="Disordered" evidence="3">
    <location>
        <begin position="262"/>
        <end position="282"/>
    </location>
</feature>
<keyword evidence="7" id="KW-1185">Reference proteome</keyword>
<keyword evidence="1" id="KW-0456">Lyase</keyword>
<evidence type="ECO:0000259" key="4">
    <source>
        <dbReference type="Pfam" id="PF00206"/>
    </source>
</evidence>
<gene>
    <name evidence="5" type="primary">pcaB</name>
    <name evidence="6" type="ORF">I2456_10255</name>
    <name evidence="5" type="ORF">MKUB_19130</name>
</gene>
<dbReference type="RefSeq" id="WP_085073182.1">
    <property type="nucleotide sequence ID" value="NZ_BLKU01000003.1"/>
</dbReference>
<dbReference type="Pfam" id="PF00206">
    <property type="entry name" value="Lyase_1"/>
    <property type="match status" value="1"/>
</dbReference>
<dbReference type="InterPro" id="IPR000362">
    <property type="entry name" value="Fumarate_lyase_fam"/>
</dbReference>
<reference evidence="5 7" key="1">
    <citation type="journal article" date="2019" name="Emerg. Microbes Infect.">
        <title>Comprehensive subspecies identification of 175 nontuberculous mycobacteria species based on 7547 genomic profiles.</title>
        <authorList>
            <person name="Matsumoto Y."/>
            <person name="Kinjo T."/>
            <person name="Motooka D."/>
            <person name="Nabeya D."/>
            <person name="Jung N."/>
            <person name="Uechi K."/>
            <person name="Horii T."/>
            <person name="Iida T."/>
            <person name="Fujita J."/>
            <person name="Nakamura S."/>
        </authorList>
    </citation>
    <scope>NUCLEOTIDE SEQUENCE [LARGE SCALE GENOMIC DNA]</scope>
    <source>
        <strain evidence="5 7">JCM 13573</strain>
    </source>
</reference>
<evidence type="ECO:0000256" key="3">
    <source>
        <dbReference type="SAM" id="MobiDB-lite"/>
    </source>
</evidence>
<organism evidence="6 8">
    <name type="scientific">Mycobacterium kubicae</name>
    <dbReference type="NCBI Taxonomy" id="120959"/>
    <lineage>
        <taxon>Bacteria</taxon>
        <taxon>Bacillati</taxon>
        <taxon>Actinomycetota</taxon>
        <taxon>Actinomycetes</taxon>
        <taxon>Mycobacteriales</taxon>
        <taxon>Mycobacteriaceae</taxon>
        <taxon>Mycobacterium</taxon>
        <taxon>Mycobacterium simiae complex</taxon>
    </lineage>
</organism>
<evidence type="ECO:0000256" key="1">
    <source>
        <dbReference type="ARBA" id="ARBA00023239"/>
    </source>
</evidence>
<dbReference type="InterPro" id="IPR022761">
    <property type="entry name" value="Fumarate_lyase_N"/>
</dbReference>
<dbReference type="PANTHER" id="PTHR43172:SF2">
    <property type="entry name" value="ADENYLOSUCCINATE LYASE C-TERMINAL DOMAIN-CONTAINING PROTEIN"/>
    <property type="match status" value="1"/>
</dbReference>
<dbReference type="KEGG" id="mku:I2456_10255"/>
<dbReference type="PRINTS" id="PR00149">
    <property type="entry name" value="FUMRATELYASE"/>
</dbReference>
<reference evidence="5" key="2">
    <citation type="submission" date="2020-02" db="EMBL/GenBank/DDBJ databases">
        <authorList>
            <person name="Matsumoto Y."/>
            <person name="Kinjo T."/>
            <person name="Motooka D."/>
            <person name="Nabeya D."/>
            <person name="Jung N."/>
            <person name="Uechi K."/>
            <person name="Horii T."/>
            <person name="Iida T."/>
            <person name="Fujita J."/>
            <person name="Nakamura S."/>
        </authorList>
    </citation>
    <scope>NUCLEOTIDE SEQUENCE</scope>
    <source>
        <strain evidence="5">JCM 13573</strain>
    </source>
</reference>
<evidence type="ECO:0000313" key="7">
    <source>
        <dbReference type="Proteomes" id="UP000465306"/>
    </source>
</evidence>
<dbReference type="PROSITE" id="PS00163">
    <property type="entry name" value="FUMARATE_LYASES"/>
    <property type="match status" value="1"/>
</dbReference>
<dbReference type="EMBL" id="CP065047">
    <property type="protein sequence ID" value="QPI39788.1"/>
    <property type="molecule type" value="Genomic_DNA"/>
</dbReference>
<sequence>MTNLLWPGEHRAGEHMSDPAFLRSMVAVESAWLRALAGAGLAPPDCVGVDLSHLVGSVDCDVLAVPAEDGGNPVIGLVSLLRQRADPVIGPWIHRGLTSQDVVDTSLMVGLRGVVNEISGQLGEQISALSALVQTHRATPMVARTLTQHAAPTTFGAKAAGWLNGVVDAYHRLSELATPAQFGGAVGIWSATTELATLLTGSGDPAAVADHVVRSATTDLGLDFRLPWHTTRTPVTAVADALVDCTDCWGHIASDVVTSARPETGELDEPVSAHRGGSSAMPHKRNPVLSILIRRAAIAAPPLAATLHTAAALAHDERPDGAWHVEWETVRTLARRTVAAGSQCSELLSGLQIHTERMGENLAAADVRGEQRAIADLVEIAPSTTYFGAAERLVDESLQRAERALTRRPARRG</sequence>
<protein>
    <submittedName>
        <fullName evidence="6">3-carboxy-cis,cis-muconate cycloisomerase</fullName>
    </submittedName>
</protein>
<comment type="similarity">
    <text evidence="2">Belongs to the class-II fumarase/aspartase family.</text>
</comment>
<dbReference type="SUPFAM" id="SSF48557">
    <property type="entry name" value="L-aspartase-like"/>
    <property type="match status" value="1"/>
</dbReference>
<reference evidence="6" key="3">
    <citation type="submission" date="2020-11" db="EMBL/GenBank/DDBJ databases">
        <title>Intraspecies plasmid and genomic variation of Mycobacterium kubicae revealed by the complete genome sequences of two clinical isolates.</title>
        <authorList>
            <person name="Hendrix J.R."/>
            <person name="Epperson L.E."/>
            <person name="Honda J.R."/>
            <person name="Strong M."/>
        </authorList>
    </citation>
    <scope>NUCLEOTIDE SEQUENCE</scope>
    <source>
        <strain evidence="6">JCM 13573</strain>
    </source>
</reference>
<dbReference type="Proteomes" id="UP000663583">
    <property type="component" value="Chromosome"/>
</dbReference>
<evidence type="ECO:0000313" key="6">
    <source>
        <dbReference type="EMBL" id="QPI39788.1"/>
    </source>
</evidence>
<evidence type="ECO:0000313" key="8">
    <source>
        <dbReference type="Proteomes" id="UP000663583"/>
    </source>
</evidence>
<accession>A0AAX1JHG0</accession>